<keyword evidence="1" id="KW-0472">Membrane</keyword>
<evidence type="ECO:0000313" key="3">
    <source>
        <dbReference type="Proteomes" id="UP000198929"/>
    </source>
</evidence>
<dbReference type="PROSITE" id="PS51257">
    <property type="entry name" value="PROKAR_LIPOPROTEIN"/>
    <property type="match status" value="1"/>
</dbReference>
<dbReference type="AlphaFoldDB" id="A0A1H9QMN6"/>
<organism evidence="2 3">
    <name type="scientific">Corynebacterium cystitidis DSM 20524</name>
    <dbReference type="NCBI Taxonomy" id="1121357"/>
    <lineage>
        <taxon>Bacteria</taxon>
        <taxon>Bacillati</taxon>
        <taxon>Actinomycetota</taxon>
        <taxon>Actinomycetes</taxon>
        <taxon>Mycobacteriales</taxon>
        <taxon>Corynebacteriaceae</taxon>
        <taxon>Corynebacterium</taxon>
    </lineage>
</organism>
<reference evidence="3" key="1">
    <citation type="submission" date="2016-10" db="EMBL/GenBank/DDBJ databases">
        <authorList>
            <person name="Varghese N."/>
            <person name="Submissions S."/>
        </authorList>
    </citation>
    <scope>NUCLEOTIDE SEQUENCE [LARGE SCALE GENOMIC DNA]</scope>
    <source>
        <strain evidence="3">DSM 20524</strain>
    </source>
</reference>
<keyword evidence="1" id="KW-0812">Transmembrane</keyword>
<name>A0A1H9QMN6_9CORY</name>
<dbReference type="RefSeq" id="WP_092255994.1">
    <property type="nucleotide sequence ID" value="NZ_CP047199.1"/>
</dbReference>
<evidence type="ECO:0000256" key="1">
    <source>
        <dbReference type="SAM" id="Phobius"/>
    </source>
</evidence>
<keyword evidence="3" id="KW-1185">Reference proteome</keyword>
<accession>A0A1H9QMN6</accession>
<protein>
    <submittedName>
        <fullName evidence="2">Uncharacterized protein</fullName>
    </submittedName>
</protein>
<evidence type="ECO:0000313" key="2">
    <source>
        <dbReference type="EMBL" id="SER61722.1"/>
    </source>
</evidence>
<dbReference type="EMBL" id="FOGQ01000002">
    <property type="protein sequence ID" value="SER61722.1"/>
    <property type="molecule type" value="Genomic_DNA"/>
</dbReference>
<dbReference type="Proteomes" id="UP000198929">
    <property type="component" value="Unassembled WGS sequence"/>
</dbReference>
<sequence>MTRSKDSRHTEETKETPPLNLRLTALVVLLVVGACSVAIWAQPEDTSVITSILLLVALGLLIWFVWMPIYKGFLPSALLMTGAMILWAAGGSSAVADVSGNMLVGFGIITLGQRLGEAARILPSAYR</sequence>
<gene>
    <name evidence="2" type="ORF">SAMN05661109_00607</name>
</gene>
<feature type="transmembrane region" description="Helical" evidence="1">
    <location>
        <begin position="73"/>
        <end position="96"/>
    </location>
</feature>
<feature type="transmembrane region" description="Helical" evidence="1">
    <location>
        <begin position="21"/>
        <end position="41"/>
    </location>
</feature>
<feature type="transmembrane region" description="Helical" evidence="1">
    <location>
        <begin position="47"/>
        <end position="66"/>
    </location>
</feature>
<proteinExistence type="predicted"/>
<keyword evidence="1" id="KW-1133">Transmembrane helix</keyword>